<dbReference type="PANTHER" id="PTHR48043:SF23">
    <property type="entry name" value="UDP-GLUCURONOSYLTRANSFERASE"/>
    <property type="match status" value="1"/>
</dbReference>
<dbReference type="Gene3D" id="3.40.50.2000">
    <property type="entry name" value="Glycogen Phosphorylase B"/>
    <property type="match status" value="1"/>
</dbReference>
<reference evidence="7 8" key="1">
    <citation type="submission" date="2013-12" db="EMBL/GenBank/DDBJ databases">
        <title>Draft genome of the parsitic nematode Ancylostoma duodenale.</title>
        <authorList>
            <person name="Mitreva M."/>
        </authorList>
    </citation>
    <scope>NUCLEOTIDE SEQUENCE [LARGE SCALE GENOMIC DNA]</scope>
    <source>
        <strain evidence="7 8">Zhejiang</strain>
    </source>
</reference>
<evidence type="ECO:0000256" key="5">
    <source>
        <dbReference type="ARBA" id="ARBA00022729"/>
    </source>
</evidence>
<accession>A0A0C2GT14</accession>
<protein>
    <recommendedName>
        <fullName evidence="2">glucuronosyltransferase</fullName>
        <ecNumber evidence="2">2.4.1.17</ecNumber>
    </recommendedName>
</protein>
<dbReference type="EMBL" id="KN728088">
    <property type="protein sequence ID" value="KIH64395.1"/>
    <property type="molecule type" value="Genomic_DNA"/>
</dbReference>
<dbReference type="InterPro" id="IPR002213">
    <property type="entry name" value="UDP_glucos_trans"/>
</dbReference>
<evidence type="ECO:0000313" key="7">
    <source>
        <dbReference type="EMBL" id="KIH64395.1"/>
    </source>
</evidence>
<dbReference type="OrthoDB" id="5835829at2759"/>
<comment type="similarity">
    <text evidence="1">Belongs to the UDP-glycosyltransferase family.</text>
</comment>
<evidence type="ECO:0000256" key="6">
    <source>
        <dbReference type="ARBA" id="ARBA00047475"/>
    </source>
</evidence>
<dbReference type="PANTHER" id="PTHR48043">
    <property type="entry name" value="EG:EG0003.4 PROTEIN-RELATED"/>
    <property type="match status" value="1"/>
</dbReference>
<dbReference type="Pfam" id="PF00201">
    <property type="entry name" value="UDPGT"/>
    <property type="match status" value="1"/>
</dbReference>
<dbReference type="InterPro" id="IPR050271">
    <property type="entry name" value="UDP-glycosyltransferase"/>
</dbReference>
<proteinExistence type="inferred from homology"/>
<dbReference type="EC" id="2.4.1.17" evidence="2"/>
<name>A0A0C2GT14_9BILA</name>
<dbReference type="AlphaFoldDB" id="A0A0C2GT14"/>
<evidence type="ECO:0000256" key="4">
    <source>
        <dbReference type="ARBA" id="ARBA00022679"/>
    </source>
</evidence>
<gene>
    <name evidence="7" type="ORF">ANCDUO_05293</name>
</gene>
<dbReference type="GO" id="GO:0015020">
    <property type="term" value="F:glucuronosyltransferase activity"/>
    <property type="evidence" value="ECO:0007669"/>
    <property type="project" value="UniProtKB-EC"/>
</dbReference>
<dbReference type="SUPFAM" id="SSF53756">
    <property type="entry name" value="UDP-Glycosyltransferase/glycogen phosphorylase"/>
    <property type="match status" value="1"/>
</dbReference>
<comment type="catalytic activity">
    <reaction evidence="6">
        <text>glucuronate acceptor + UDP-alpha-D-glucuronate = acceptor beta-D-glucuronoside + UDP + H(+)</text>
        <dbReference type="Rhea" id="RHEA:21032"/>
        <dbReference type="ChEBI" id="CHEBI:15378"/>
        <dbReference type="ChEBI" id="CHEBI:58052"/>
        <dbReference type="ChEBI" id="CHEBI:58223"/>
        <dbReference type="ChEBI" id="CHEBI:132367"/>
        <dbReference type="ChEBI" id="CHEBI:132368"/>
        <dbReference type="EC" id="2.4.1.17"/>
    </reaction>
</comment>
<evidence type="ECO:0000313" key="8">
    <source>
        <dbReference type="Proteomes" id="UP000054047"/>
    </source>
</evidence>
<organism evidence="7 8">
    <name type="scientific">Ancylostoma duodenale</name>
    <dbReference type="NCBI Taxonomy" id="51022"/>
    <lineage>
        <taxon>Eukaryota</taxon>
        <taxon>Metazoa</taxon>
        <taxon>Ecdysozoa</taxon>
        <taxon>Nematoda</taxon>
        <taxon>Chromadorea</taxon>
        <taxon>Rhabditida</taxon>
        <taxon>Rhabditina</taxon>
        <taxon>Rhabditomorpha</taxon>
        <taxon>Strongyloidea</taxon>
        <taxon>Ancylostomatidae</taxon>
        <taxon>Ancylostomatinae</taxon>
        <taxon>Ancylostoma</taxon>
    </lineage>
</organism>
<keyword evidence="4" id="KW-0808">Transferase</keyword>
<keyword evidence="3" id="KW-0328">Glycosyltransferase</keyword>
<evidence type="ECO:0000256" key="1">
    <source>
        <dbReference type="ARBA" id="ARBA00009995"/>
    </source>
</evidence>
<dbReference type="Proteomes" id="UP000054047">
    <property type="component" value="Unassembled WGS sequence"/>
</dbReference>
<keyword evidence="5" id="KW-0732">Signal</keyword>
<evidence type="ECO:0000256" key="2">
    <source>
        <dbReference type="ARBA" id="ARBA00012544"/>
    </source>
</evidence>
<sequence>MMGKPAIVIPIFGDQMRNARMLERHGGVLLLEKSDLSSFEKLKSAFEEVLNNPRFAIIFICHVA</sequence>
<keyword evidence="8" id="KW-1185">Reference proteome</keyword>
<evidence type="ECO:0000256" key="3">
    <source>
        <dbReference type="ARBA" id="ARBA00022676"/>
    </source>
</evidence>